<sequence length="85" mass="9160">MLTSPLSGSKQASALPEFFHNNAYANAALQKCLTARSPSRAVRVTADTATILIRSCVATDSIDAAEDGNEFTFDFLRFGLCVLFL</sequence>
<reference evidence="1 2" key="1">
    <citation type="submission" date="2015-04" db="EMBL/GenBank/DDBJ databases">
        <title>Comparative genomics of rhizobia nodulating Arachis hypogaea in China.</title>
        <authorList>
            <person name="Li Y."/>
        </authorList>
    </citation>
    <scope>NUCLEOTIDE SEQUENCE [LARGE SCALE GENOMIC DNA]</scope>
    <source>
        <strain evidence="1 2">CCBAU 51757</strain>
    </source>
</reference>
<accession>A0A4Q0S5A9</accession>
<dbReference type="EMBL" id="LBJQ01000078">
    <property type="protein sequence ID" value="RXH27095.1"/>
    <property type="molecule type" value="Genomic_DNA"/>
</dbReference>
<dbReference type="AlphaFoldDB" id="A0A4Q0S5A9"/>
<protein>
    <submittedName>
        <fullName evidence="1">Uncharacterized protein</fullName>
    </submittedName>
</protein>
<proteinExistence type="predicted"/>
<evidence type="ECO:0000313" key="2">
    <source>
        <dbReference type="Proteomes" id="UP000289546"/>
    </source>
</evidence>
<keyword evidence="2" id="KW-1185">Reference proteome</keyword>
<evidence type="ECO:0000313" key="1">
    <source>
        <dbReference type="EMBL" id="RXH27095.1"/>
    </source>
</evidence>
<name>A0A4Q0S5A9_9BRAD</name>
<dbReference type="Proteomes" id="UP000289546">
    <property type="component" value="Unassembled WGS sequence"/>
</dbReference>
<gene>
    <name evidence="1" type="ORF">XH99_16820</name>
</gene>
<comment type="caution">
    <text evidence="1">The sequence shown here is derived from an EMBL/GenBank/DDBJ whole genome shotgun (WGS) entry which is preliminary data.</text>
</comment>
<organism evidence="1 2">
    <name type="scientific">Bradyrhizobium nanningense</name>
    <dbReference type="NCBI Taxonomy" id="1325118"/>
    <lineage>
        <taxon>Bacteria</taxon>
        <taxon>Pseudomonadati</taxon>
        <taxon>Pseudomonadota</taxon>
        <taxon>Alphaproteobacteria</taxon>
        <taxon>Hyphomicrobiales</taxon>
        <taxon>Nitrobacteraceae</taxon>
        <taxon>Bradyrhizobium</taxon>
    </lineage>
</organism>